<dbReference type="Gene3D" id="1.10.8.10">
    <property type="entry name" value="DNA helicase RuvA subunit, C-terminal domain"/>
    <property type="match status" value="1"/>
</dbReference>
<gene>
    <name evidence="7" type="ORF">BIW11_11319</name>
</gene>
<evidence type="ECO:0000256" key="2">
    <source>
        <dbReference type="ARBA" id="ARBA00022490"/>
    </source>
</evidence>
<dbReference type="GO" id="GO:0016787">
    <property type="term" value="F:hydrolase activity"/>
    <property type="evidence" value="ECO:0007669"/>
    <property type="project" value="UniProtKB-KW"/>
</dbReference>
<protein>
    <submittedName>
        <fullName evidence="7">HBS1 protein</fullName>
    </submittedName>
</protein>
<reference evidence="7 8" key="1">
    <citation type="journal article" date="2017" name="Gigascience">
        <title>Draft genome of the honey bee ectoparasitic mite, Tropilaelaps mercedesae, is shaped by the parasitic life history.</title>
        <authorList>
            <person name="Dong X."/>
            <person name="Armstrong S.D."/>
            <person name="Xia D."/>
            <person name="Makepeace B.L."/>
            <person name="Darby A.C."/>
            <person name="Kadowaki T."/>
        </authorList>
    </citation>
    <scope>NUCLEOTIDE SEQUENCE [LARGE SCALE GENOMIC DNA]</scope>
    <source>
        <strain evidence="7">Wuxi-XJTLU</strain>
    </source>
</reference>
<evidence type="ECO:0000259" key="6">
    <source>
        <dbReference type="Pfam" id="PF08938"/>
    </source>
</evidence>
<dbReference type="InterPro" id="IPR037189">
    <property type="entry name" value="HBS1-like_N_sf"/>
</dbReference>
<keyword evidence="2" id="KW-0963">Cytoplasm</keyword>
<dbReference type="GO" id="GO:0005737">
    <property type="term" value="C:cytoplasm"/>
    <property type="evidence" value="ECO:0007669"/>
    <property type="project" value="UniProtKB-SubCell"/>
</dbReference>
<comment type="subcellular location">
    <subcellularLocation>
        <location evidence="1">Cytoplasm</location>
    </subcellularLocation>
</comment>
<feature type="domain" description="HBS1-like protein N-terminal" evidence="6">
    <location>
        <begin position="27"/>
        <end position="95"/>
    </location>
</feature>
<evidence type="ECO:0000256" key="4">
    <source>
        <dbReference type="ARBA" id="ARBA00022801"/>
    </source>
</evidence>
<dbReference type="Proteomes" id="UP000192247">
    <property type="component" value="Unassembled WGS sequence"/>
</dbReference>
<proteinExistence type="predicted"/>
<dbReference type="GO" id="GO:0006412">
    <property type="term" value="P:translation"/>
    <property type="evidence" value="ECO:0007669"/>
    <property type="project" value="UniProtKB-KW"/>
</dbReference>
<accession>A0A1V9XC34</accession>
<sequence>MYTYSRGRLQSMSKIWEPHNPPVKEEDEEELAYFPEDDVIDTGQVAEADRPKLFDCLDKMRMVIGDSVSESILREAAKSQNFDPEKALEIVLGRISENDKVDLASSIYGVTAETHLSQQGK</sequence>
<dbReference type="SUPFAM" id="SSF109732">
    <property type="entry name" value="HBS1-like domain"/>
    <property type="match status" value="1"/>
</dbReference>
<organism evidence="7 8">
    <name type="scientific">Tropilaelaps mercedesae</name>
    <dbReference type="NCBI Taxonomy" id="418985"/>
    <lineage>
        <taxon>Eukaryota</taxon>
        <taxon>Metazoa</taxon>
        <taxon>Ecdysozoa</taxon>
        <taxon>Arthropoda</taxon>
        <taxon>Chelicerata</taxon>
        <taxon>Arachnida</taxon>
        <taxon>Acari</taxon>
        <taxon>Parasitiformes</taxon>
        <taxon>Mesostigmata</taxon>
        <taxon>Gamasina</taxon>
        <taxon>Dermanyssoidea</taxon>
        <taxon>Laelapidae</taxon>
        <taxon>Tropilaelaps</taxon>
    </lineage>
</organism>
<keyword evidence="5" id="KW-0648">Protein biosynthesis</keyword>
<dbReference type="EMBL" id="MNPL01015786">
    <property type="protein sequence ID" value="OQR70912.1"/>
    <property type="molecule type" value="Genomic_DNA"/>
</dbReference>
<evidence type="ECO:0000313" key="7">
    <source>
        <dbReference type="EMBL" id="OQR70912.1"/>
    </source>
</evidence>
<dbReference type="STRING" id="418985.A0A1V9XC34"/>
<dbReference type="AlphaFoldDB" id="A0A1V9XC34"/>
<dbReference type="InParanoid" id="A0A1V9XC34"/>
<evidence type="ECO:0000256" key="3">
    <source>
        <dbReference type="ARBA" id="ARBA00022553"/>
    </source>
</evidence>
<keyword evidence="4" id="KW-0378">Hydrolase</keyword>
<dbReference type="Pfam" id="PF08938">
    <property type="entry name" value="HBS1_N"/>
    <property type="match status" value="1"/>
</dbReference>
<keyword evidence="3" id="KW-0597">Phosphoprotein</keyword>
<keyword evidence="8" id="KW-1185">Reference proteome</keyword>
<comment type="caution">
    <text evidence="7">The sequence shown here is derived from an EMBL/GenBank/DDBJ whole genome shotgun (WGS) entry which is preliminary data.</text>
</comment>
<evidence type="ECO:0000256" key="1">
    <source>
        <dbReference type="ARBA" id="ARBA00004496"/>
    </source>
</evidence>
<name>A0A1V9XC34_9ACAR</name>
<dbReference type="InterPro" id="IPR015033">
    <property type="entry name" value="HBS1-like_N"/>
</dbReference>
<evidence type="ECO:0000256" key="5">
    <source>
        <dbReference type="ARBA" id="ARBA00022917"/>
    </source>
</evidence>
<evidence type="ECO:0000313" key="8">
    <source>
        <dbReference type="Proteomes" id="UP000192247"/>
    </source>
</evidence>
<dbReference type="OrthoDB" id="342024at2759"/>